<keyword evidence="2" id="KW-0732">Signal</keyword>
<protein>
    <submittedName>
        <fullName evidence="4">ABC transporter substrate-binding protein</fullName>
    </submittedName>
</protein>
<dbReference type="SUPFAM" id="SSF53807">
    <property type="entry name" value="Helical backbone' metal receptor"/>
    <property type="match status" value="1"/>
</dbReference>
<dbReference type="EMBL" id="VOIR01000015">
    <property type="protein sequence ID" value="KAA6432081.1"/>
    <property type="molecule type" value="Genomic_DNA"/>
</dbReference>
<evidence type="ECO:0000313" key="5">
    <source>
        <dbReference type="Proteomes" id="UP000323221"/>
    </source>
</evidence>
<evidence type="ECO:0000256" key="1">
    <source>
        <dbReference type="ARBA" id="ARBA00008814"/>
    </source>
</evidence>
<gene>
    <name evidence="4" type="ORF">FQ330_09890</name>
</gene>
<dbReference type="InterPro" id="IPR002491">
    <property type="entry name" value="ABC_transptr_periplasmic_BD"/>
</dbReference>
<dbReference type="PANTHER" id="PTHR30535:SF7">
    <property type="entry name" value="IRON(III) DICITRATE-BINDING PROTEIN"/>
    <property type="match status" value="1"/>
</dbReference>
<dbReference type="Proteomes" id="UP000323221">
    <property type="component" value="Unassembled WGS sequence"/>
</dbReference>
<comment type="similarity">
    <text evidence="1">Belongs to the bacterial solute-binding protein 8 family.</text>
</comment>
<feature type="signal peptide" evidence="2">
    <location>
        <begin position="1"/>
        <end position="31"/>
    </location>
</feature>
<dbReference type="Pfam" id="PF01497">
    <property type="entry name" value="Peripla_BP_2"/>
    <property type="match status" value="1"/>
</dbReference>
<dbReference type="PROSITE" id="PS50983">
    <property type="entry name" value="FE_B12_PBP"/>
    <property type="match status" value="1"/>
</dbReference>
<evidence type="ECO:0000256" key="2">
    <source>
        <dbReference type="SAM" id="SignalP"/>
    </source>
</evidence>
<feature type="chain" id="PRO_5038939561" evidence="2">
    <location>
        <begin position="32"/>
        <end position="335"/>
    </location>
</feature>
<accession>A0A5M8QAM2</accession>
<dbReference type="OrthoDB" id="9797850at2"/>
<organism evidence="4 5">
    <name type="scientific">Agrococcus sediminis</name>
    <dbReference type="NCBI Taxonomy" id="2599924"/>
    <lineage>
        <taxon>Bacteria</taxon>
        <taxon>Bacillati</taxon>
        <taxon>Actinomycetota</taxon>
        <taxon>Actinomycetes</taxon>
        <taxon>Micrococcales</taxon>
        <taxon>Microbacteriaceae</taxon>
        <taxon>Agrococcus</taxon>
    </lineage>
</organism>
<sequence>MPALPRRSTRRPTAARAASAAAALVGLSLLAGCAAQPAATPSASASGSASAAAAATIDDCGVAVAPMAQPAERIVAVKSTAAELVVALGLGDALVSTAFLDGPLEGADAPTIEGMPSREALLALEPDAVVAGWESAFAPEAAGDRATLAELGVTTWVSPAACRSVDVAPLDWDALLGELADAGAVLGVPEAGEALAAEQRAALEAIEPLDGGASALWYSSGEDAPYVGGGTGAPQLVLESAGLTNVAADVDEAWTTMSWEALAASDPDVIVLVDAAWHTAASKVERLRANPATAQLEAVREEHFVVVPFPMAEAGVGSVAAVDAVVDAAREMGLG</sequence>
<evidence type="ECO:0000259" key="3">
    <source>
        <dbReference type="PROSITE" id="PS50983"/>
    </source>
</evidence>
<keyword evidence="5" id="KW-1185">Reference proteome</keyword>
<evidence type="ECO:0000313" key="4">
    <source>
        <dbReference type="EMBL" id="KAA6432081.1"/>
    </source>
</evidence>
<dbReference type="PANTHER" id="PTHR30535">
    <property type="entry name" value="VITAMIN B12-BINDING PROTEIN"/>
    <property type="match status" value="1"/>
</dbReference>
<feature type="domain" description="Fe/B12 periplasmic-binding" evidence="3">
    <location>
        <begin position="73"/>
        <end position="335"/>
    </location>
</feature>
<comment type="caution">
    <text evidence="4">The sequence shown here is derived from an EMBL/GenBank/DDBJ whole genome shotgun (WGS) entry which is preliminary data.</text>
</comment>
<name>A0A5M8QAM2_9MICO</name>
<dbReference type="PROSITE" id="PS51257">
    <property type="entry name" value="PROKAR_LIPOPROTEIN"/>
    <property type="match status" value="1"/>
</dbReference>
<proteinExistence type="inferred from homology"/>
<reference evidence="4 5" key="1">
    <citation type="submission" date="2019-08" db="EMBL/GenBank/DDBJ databases">
        <title>Agrococcus lahaulensis sp. nov., isolated from a cold desert of the Indian Himalayas.</title>
        <authorList>
            <person name="Qu J.H."/>
        </authorList>
    </citation>
    <scope>NUCLEOTIDE SEQUENCE [LARGE SCALE GENOMIC DNA]</scope>
    <source>
        <strain evidence="4 5">NS18</strain>
    </source>
</reference>
<dbReference type="Gene3D" id="3.40.50.1980">
    <property type="entry name" value="Nitrogenase molybdenum iron protein domain"/>
    <property type="match status" value="2"/>
</dbReference>
<dbReference type="AlphaFoldDB" id="A0A5M8QAM2"/>
<dbReference type="InterPro" id="IPR050902">
    <property type="entry name" value="ABC_Transporter_SBP"/>
</dbReference>
<dbReference type="RefSeq" id="WP_146357179.1">
    <property type="nucleotide sequence ID" value="NZ_VOIR01000015.1"/>
</dbReference>